<dbReference type="Proteomes" id="UP000009223">
    <property type="component" value="Chromosome"/>
</dbReference>
<dbReference type="Gene3D" id="3.40.50.300">
    <property type="entry name" value="P-loop containing nucleotide triphosphate hydrolases"/>
    <property type="match status" value="1"/>
</dbReference>
<keyword evidence="10 11" id="KW-0234">DNA repair</keyword>
<keyword evidence="4 13" id="KW-0863">Zinc-finger</keyword>
<feature type="short sequence motif" description="RadA KNRFG motif" evidence="11">
    <location>
        <begin position="267"/>
        <end position="271"/>
    </location>
</feature>
<proteinExistence type="inferred from homology"/>
<dbReference type="PANTHER" id="PTHR32472">
    <property type="entry name" value="DNA REPAIR PROTEIN RADA"/>
    <property type="match status" value="1"/>
</dbReference>
<evidence type="ECO:0000256" key="14">
    <source>
        <dbReference type="SAM" id="MobiDB-lite"/>
    </source>
</evidence>
<reference evidence="17" key="1">
    <citation type="submission" date="2009-12" db="EMBL/GenBank/DDBJ databases">
        <title>Complete sequence of Treponema primitia strain ZAS-2.</title>
        <authorList>
            <person name="Tetu S.G."/>
            <person name="Matson E."/>
            <person name="Ren Q."/>
            <person name="Seshadri R."/>
            <person name="Elbourne L."/>
            <person name="Hassan K.A."/>
            <person name="Durkin A."/>
            <person name="Radune D."/>
            <person name="Mohamoud Y."/>
            <person name="Shay R."/>
            <person name="Jin S."/>
            <person name="Zhang X."/>
            <person name="Lucey K."/>
            <person name="Ballor N.R."/>
            <person name="Ottesen E."/>
            <person name="Rosenthal R."/>
            <person name="Allen A."/>
            <person name="Leadbetter J.R."/>
            <person name="Paulsen I.T."/>
        </authorList>
    </citation>
    <scope>NUCLEOTIDE SEQUENCE [LARGE SCALE GENOMIC DNA]</scope>
    <source>
        <strain evidence="17">ATCC BAA-887 / DSM 12427 / ZAS-2</strain>
    </source>
</reference>
<evidence type="ECO:0000256" key="4">
    <source>
        <dbReference type="ARBA" id="ARBA00022771"/>
    </source>
</evidence>
<dbReference type="KEGG" id="tpi:TREPR_3200"/>
<evidence type="ECO:0000256" key="3">
    <source>
        <dbReference type="ARBA" id="ARBA00022763"/>
    </source>
</evidence>
<dbReference type="GO" id="GO:0016787">
    <property type="term" value="F:hydrolase activity"/>
    <property type="evidence" value="ECO:0007669"/>
    <property type="project" value="UniProtKB-KW"/>
</dbReference>
<dbReference type="GO" id="GO:0008270">
    <property type="term" value="F:zinc ion binding"/>
    <property type="evidence" value="ECO:0007669"/>
    <property type="project" value="UniProtKB-KW"/>
</dbReference>
<dbReference type="GO" id="GO:0000725">
    <property type="term" value="P:recombinational repair"/>
    <property type="evidence" value="ECO:0007669"/>
    <property type="project" value="UniProtKB-UniRule"/>
</dbReference>
<feature type="region of interest" description="Disordered" evidence="14">
    <location>
        <begin position="49"/>
        <end position="84"/>
    </location>
</feature>
<keyword evidence="7 11" id="KW-0067">ATP-binding</keyword>
<dbReference type="HAMAP" id="MF_01498">
    <property type="entry name" value="RadA_bact"/>
    <property type="match status" value="1"/>
</dbReference>
<dbReference type="InterPro" id="IPR014721">
    <property type="entry name" value="Ribsml_uS5_D2-typ_fold_subgr"/>
</dbReference>
<comment type="function">
    <text evidence="11">Plays a role in repairing double-strand DNA breaks, probably involving stabilizing or processing branched DNA or blocked replication forks.</text>
</comment>
<dbReference type="GO" id="GO:0003684">
    <property type="term" value="F:damaged DNA binding"/>
    <property type="evidence" value="ECO:0007669"/>
    <property type="project" value="InterPro"/>
</dbReference>
<dbReference type="PRINTS" id="PR01874">
    <property type="entry name" value="DNAREPAIRADA"/>
</dbReference>
<organism evidence="16 17">
    <name type="scientific">Treponema primitia (strain ATCC BAA-887 / DSM 12427 / ZAS-2)</name>
    <dbReference type="NCBI Taxonomy" id="545694"/>
    <lineage>
        <taxon>Bacteria</taxon>
        <taxon>Pseudomonadati</taxon>
        <taxon>Spirochaetota</taxon>
        <taxon>Spirochaetia</taxon>
        <taxon>Spirochaetales</taxon>
        <taxon>Treponemataceae</taxon>
        <taxon>Treponema</taxon>
    </lineage>
</organism>
<accession>F5YL12</accession>
<dbReference type="Pfam" id="PF18073">
    <property type="entry name" value="Zn_ribbon_LapB"/>
    <property type="match status" value="1"/>
</dbReference>
<dbReference type="InterPro" id="IPR004504">
    <property type="entry name" value="DNA_repair_RadA"/>
</dbReference>
<dbReference type="SUPFAM" id="SSF54211">
    <property type="entry name" value="Ribosomal protein S5 domain 2-like"/>
    <property type="match status" value="1"/>
</dbReference>
<keyword evidence="8 11" id="KW-0346">Stress response</keyword>
<keyword evidence="9 11" id="KW-0238">DNA-binding</keyword>
<dbReference type="AlphaFoldDB" id="F5YL12"/>
<evidence type="ECO:0000313" key="16">
    <source>
        <dbReference type="EMBL" id="AEF86237.1"/>
    </source>
</evidence>
<reference evidence="16 17" key="2">
    <citation type="journal article" date="2011" name="ISME J.">
        <title>RNA-seq reveals cooperative metabolic interactions between two termite-gut spirochete species in co-culture.</title>
        <authorList>
            <person name="Rosenthal A.Z."/>
            <person name="Matson E.G."/>
            <person name="Eldar A."/>
            <person name="Leadbetter J.R."/>
        </authorList>
    </citation>
    <scope>NUCLEOTIDE SEQUENCE [LARGE SCALE GENOMIC DNA]</scope>
    <source>
        <strain evidence="17">ATCC BAA-887 / DSM 12427 / ZAS-2</strain>
    </source>
</reference>
<dbReference type="Pfam" id="PF06745">
    <property type="entry name" value="ATPase"/>
    <property type="match status" value="1"/>
</dbReference>
<dbReference type="Pfam" id="PF13541">
    <property type="entry name" value="ChlI"/>
    <property type="match status" value="1"/>
</dbReference>
<evidence type="ECO:0000256" key="13">
    <source>
        <dbReference type="RuleBase" id="RU003555"/>
    </source>
</evidence>
<evidence type="ECO:0000313" key="17">
    <source>
        <dbReference type="Proteomes" id="UP000009223"/>
    </source>
</evidence>
<evidence type="ECO:0000256" key="5">
    <source>
        <dbReference type="ARBA" id="ARBA00022801"/>
    </source>
</evidence>
<feature type="domain" description="RecA family profile 1" evidence="15">
    <location>
        <begin position="80"/>
        <end position="228"/>
    </location>
</feature>
<dbReference type="InterPro" id="IPR014774">
    <property type="entry name" value="KaiC-like_dom"/>
</dbReference>
<evidence type="ECO:0000256" key="1">
    <source>
        <dbReference type="ARBA" id="ARBA00022723"/>
    </source>
</evidence>
<dbReference type="GO" id="GO:0140664">
    <property type="term" value="F:ATP-dependent DNA damage sensor activity"/>
    <property type="evidence" value="ECO:0007669"/>
    <property type="project" value="InterPro"/>
</dbReference>
<comment type="domain">
    <text evidence="11">The middle region has homology to RecA with ATPase motifs including the RadA KNRFG motif, while the C-terminus is homologous to Lon protease.</text>
</comment>
<evidence type="ECO:0000256" key="10">
    <source>
        <dbReference type="ARBA" id="ARBA00023204"/>
    </source>
</evidence>
<dbReference type="HOGENOM" id="CLU_018264_0_0_12"/>
<dbReference type="eggNOG" id="COG1066">
    <property type="taxonomic scope" value="Bacteria"/>
</dbReference>
<dbReference type="PROSITE" id="PS50162">
    <property type="entry name" value="RECA_2"/>
    <property type="match status" value="1"/>
</dbReference>
<gene>
    <name evidence="11 16" type="primary">radA</name>
    <name evidence="16" type="ordered locus">TREPR_3200</name>
</gene>
<evidence type="ECO:0000256" key="11">
    <source>
        <dbReference type="HAMAP-Rule" id="MF_01498"/>
    </source>
</evidence>
<dbReference type="SUPFAM" id="SSF52540">
    <property type="entry name" value="P-loop containing nucleoside triphosphate hydrolases"/>
    <property type="match status" value="1"/>
</dbReference>
<feature type="region of interest" description="Lon-protease-like" evidence="11">
    <location>
        <begin position="367"/>
        <end position="467"/>
    </location>
</feature>
<dbReference type="GO" id="GO:0005524">
    <property type="term" value="F:ATP binding"/>
    <property type="evidence" value="ECO:0007669"/>
    <property type="project" value="UniProtKB-UniRule"/>
</dbReference>
<keyword evidence="1 11" id="KW-0479">Metal-binding</keyword>
<protein>
    <recommendedName>
        <fullName evidence="11 12">DNA repair protein RadA</fullName>
    </recommendedName>
</protein>
<evidence type="ECO:0000256" key="12">
    <source>
        <dbReference type="NCBIfam" id="TIGR00416"/>
    </source>
</evidence>
<evidence type="ECO:0000256" key="9">
    <source>
        <dbReference type="ARBA" id="ARBA00023125"/>
    </source>
</evidence>
<comment type="similarity">
    <text evidence="11 13">Belongs to the RecA family. RadA subfamily.</text>
</comment>
<evidence type="ECO:0000259" key="15">
    <source>
        <dbReference type="PROSITE" id="PS50162"/>
    </source>
</evidence>
<keyword evidence="6 13" id="KW-0862">Zinc</keyword>
<keyword evidence="3 11" id="KW-0227">DNA damage</keyword>
<evidence type="ECO:0000256" key="6">
    <source>
        <dbReference type="ARBA" id="ARBA00022833"/>
    </source>
</evidence>
<keyword evidence="2 11" id="KW-0547">Nucleotide-binding</keyword>
<comment type="function">
    <text evidence="13">DNA-dependent ATPase involved in processing of recombination intermediates, plays a role in repairing DNA breaks. Stimulates the branch migration of RecA-mediated strand transfer reactions, allowing the 3' invading strand to extend heteroduplex DNA faster. Binds ssDNA in the presence of ADP but not other nucleotides, has ATPase activity that is stimulated by ssDNA and various branched DNA structures, but inhibited by SSB. Does not have RecA's homology-searching function.</text>
</comment>
<dbReference type="NCBIfam" id="TIGR00416">
    <property type="entry name" value="sms"/>
    <property type="match status" value="1"/>
</dbReference>
<dbReference type="InterPro" id="IPR003593">
    <property type="entry name" value="AAA+_ATPase"/>
</dbReference>
<keyword evidence="17" id="KW-1185">Reference proteome</keyword>
<dbReference type="InterPro" id="IPR020588">
    <property type="entry name" value="RecA_ATP-bd"/>
</dbReference>
<dbReference type="CDD" id="cd01121">
    <property type="entry name" value="RadA_SMS_N"/>
    <property type="match status" value="1"/>
</dbReference>
<dbReference type="GO" id="GO:0005829">
    <property type="term" value="C:cytosol"/>
    <property type="evidence" value="ECO:0007669"/>
    <property type="project" value="TreeGrafter"/>
</dbReference>
<dbReference type="PANTHER" id="PTHR32472:SF10">
    <property type="entry name" value="DNA REPAIR PROTEIN RADA-LIKE PROTEIN"/>
    <property type="match status" value="1"/>
</dbReference>
<dbReference type="InterPro" id="IPR020568">
    <property type="entry name" value="Ribosomal_Su5_D2-typ_SF"/>
</dbReference>
<dbReference type="SMART" id="SM00382">
    <property type="entry name" value="AAA"/>
    <property type="match status" value="1"/>
</dbReference>
<evidence type="ECO:0000256" key="8">
    <source>
        <dbReference type="ARBA" id="ARBA00023016"/>
    </source>
</evidence>
<keyword evidence="5" id="KW-0378">Hydrolase</keyword>
<dbReference type="STRING" id="545694.TREPR_3200"/>
<evidence type="ECO:0000256" key="2">
    <source>
        <dbReference type="ARBA" id="ARBA00022741"/>
    </source>
</evidence>
<feature type="binding site" evidence="11">
    <location>
        <begin position="109"/>
        <end position="116"/>
    </location>
    <ligand>
        <name>ATP</name>
        <dbReference type="ChEBI" id="CHEBI:30616"/>
    </ligand>
</feature>
<dbReference type="InterPro" id="IPR041166">
    <property type="entry name" value="Rubredoxin_2"/>
</dbReference>
<sequence length="467" mass="49542">MVKLGISCYTNPAMKKQKAFIFKCTGCGHEEPKWLGRCPECGEWNTLIETPVSSGQGGSRSPGRSAPPQSYPLSSVDPQEGTRIGSGIGELDRVLGGGIMKRSAILVGGEPGIGKSTLLLQAAASAETRGRVLYVSGEESAGQVRMRADRLGLKGDNIEICCTGRLSEIETILEAVKPVIIMVDSAQTLHSDEAGPAPGTVNQMKYCSWELISWVKEHDAALFLVAHVTKEGLISGPKTLEHMVDTVLYFEGAASNEGDSRFLRATKNRFGSVDEIGIFVMGERGLSPVADPSLLFLVQREGGLPPGTVTAAVLEGSRTLLVEIQALAVPAKGAMSRVFSDRIDSARVSRVAATLEKHLNLRLSDHDLYVNVAGGIRIAEVGVELALAMALYSARTGLPLPSDAAIAGELSLAGEIRPVRRLPGRIKTARSLGFEQFLGPIDRQESGETGGLNAVGDLKSAIKALFG</sequence>
<dbReference type="Gene3D" id="3.30.230.10">
    <property type="match status" value="1"/>
</dbReference>
<dbReference type="EMBL" id="CP001843">
    <property type="protein sequence ID" value="AEF86237.1"/>
    <property type="molecule type" value="Genomic_DNA"/>
</dbReference>
<name>F5YL12_TREPZ</name>
<dbReference type="InterPro" id="IPR027417">
    <property type="entry name" value="P-loop_NTPase"/>
</dbReference>
<evidence type="ECO:0000256" key="7">
    <source>
        <dbReference type="ARBA" id="ARBA00022840"/>
    </source>
</evidence>